<gene>
    <name evidence="3" type="ORF">Cni_G13876</name>
</gene>
<feature type="compositionally biased region" description="Polar residues" evidence="1">
    <location>
        <begin position="357"/>
        <end position="374"/>
    </location>
</feature>
<name>A0AAQ3KCW6_9LILI</name>
<accession>A0AAQ3KCW6</accession>
<protein>
    <recommendedName>
        <fullName evidence="2">Agenet domain-containing protein</fullName>
    </recommendedName>
</protein>
<feature type="domain" description="Agenet" evidence="2">
    <location>
        <begin position="111"/>
        <end position="168"/>
    </location>
</feature>
<proteinExistence type="predicted"/>
<dbReference type="AlphaFoldDB" id="A0AAQ3KCW6"/>
<sequence length="469" mass="53851">MSGLFATLLVGERNIRKKTQNIRRKLLLGENVEVLFCDEGLRGSWHTGTVIDCRGCSRLIEYRDLLSEDECSKLKELVPVSAIIEGKTRRLQKNFRGRIRPLPPFCDIDISKIRYGLCVDALVDDAWWEGVVIDHEEGSRHRLILFPDLGDQHMVSIDQLRLTQEWNEVSESWTPRGDWLLLLALQPFEDVMPVSLTEFWYHLSTMASFREKIGLWMLGSQPAWDNLVTGLIQELLSVVHDLSEISDDQSVDGNDEIPMDIETKGKNRSQDIKNQKSSFPCKSINHQESHNLRGLELLNYSAQGSNKKRKSHSATKGTKSKSHRAFSPQKLADDSDHRDTSIKKVHPTDFCEDEQRSNSSMSGKENLESNTSESIEPEYYPEAIISYKRHVKSTRENGNQKIPKSDIELMRLNAKKHLLYMGWRFVGMARLRYASPVGEVYHSLYTACEAYLDKKVRDYLENSNVSQNF</sequence>
<dbReference type="SMART" id="SM00743">
    <property type="entry name" value="Agenet"/>
    <property type="match status" value="2"/>
</dbReference>
<dbReference type="Pfam" id="PF22970">
    <property type="entry name" value="DUF7028"/>
    <property type="match status" value="1"/>
</dbReference>
<dbReference type="Proteomes" id="UP001327560">
    <property type="component" value="Chromosome 4"/>
</dbReference>
<feature type="compositionally biased region" description="Basic residues" evidence="1">
    <location>
        <begin position="306"/>
        <end position="324"/>
    </location>
</feature>
<evidence type="ECO:0000313" key="4">
    <source>
        <dbReference type="Proteomes" id="UP001327560"/>
    </source>
</evidence>
<feature type="compositionally biased region" description="Basic and acidic residues" evidence="1">
    <location>
        <begin position="265"/>
        <end position="274"/>
    </location>
</feature>
<feature type="domain" description="Agenet" evidence="2">
    <location>
        <begin position="24"/>
        <end position="94"/>
    </location>
</feature>
<dbReference type="InterPro" id="IPR008395">
    <property type="entry name" value="Agenet-like_dom"/>
</dbReference>
<keyword evidence="4" id="KW-1185">Reference proteome</keyword>
<feature type="region of interest" description="Disordered" evidence="1">
    <location>
        <begin position="265"/>
        <end position="285"/>
    </location>
</feature>
<dbReference type="InterPro" id="IPR014002">
    <property type="entry name" value="Agenet_dom_plant"/>
</dbReference>
<evidence type="ECO:0000313" key="3">
    <source>
        <dbReference type="EMBL" id="WOL05150.1"/>
    </source>
</evidence>
<dbReference type="CDD" id="cd20405">
    <property type="entry name" value="Tudor_Agenet_AtDUF_rpt1_3"/>
    <property type="match status" value="1"/>
</dbReference>
<dbReference type="PANTHER" id="PTHR31917:SF147">
    <property type="entry name" value="AGENET DOMAIN-CONTAINING PROTEIN"/>
    <property type="match status" value="1"/>
</dbReference>
<feature type="compositionally biased region" description="Basic and acidic residues" evidence="1">
    <location>
        <begin position="331"/>
        <end position="356"/>
    </location>
</feature>
<dbReference type="EMBL" id="CP136893">
    <property type="protein sequence ID" value="WOL05150.1"/>
    <property type="molecule type" value="Genomic_DNA"/>
</dbReference>
<feature type="compositionally biased region" description="Polar residues" evidence="1">
    <location>
        <begin position="275"/>
        <end position="284"/>
    </location>
</feature>
<feature type="region of interest" description="Disordered" evidence="1">
    <location>
        <begin position="302"/>
        <end position="374"/>
    </location>
</feature>
<reference evidence="3 4" key="1">
    <citation type="submission" date="2023-10" db="EMBL/GenBank/DDBJ databases">
        <title>Chromosome-scale genome assembly provides insights into flower coloration mechanisms of Canna indica.</title>
        <authorList>
            <person name="Li C."/>
        </authorList>
    </citation>
    <scope>NUCLEOTIDE SEQUENCE [LARGE SCALE GENOMIC DNA]</scope>
    <source>
        <tissue evidence="3">Flower</tissue>
    </source>
</reference>
<organism evidence="3 4">
    <name type="scientific">Canna indica</name>
    <name type="common">Indian-shot</name>
    <dbReference type="NCBI Taxonomy" id="4628"/>
    <lineage>
        <taxon>Eukaryota</taxon>
        <taxon>Viridiplantae</taxon>
        <taxon>Streptophyta</taxon>
        <taxon>Embryophyta</taxon>
        <taxon>Tracheophyta</taxon>
        <taxon>Spermatophyta</taxon>
        <taxon>Magnoliopsida</taxon>
        <taxon>Liliopsida</taxon>
        <taxon>Zingiberales</taxon>
        <taxon>Cannaceae</taxon>
        <taxon>Canna</taxon>
    </lineage>
</organism>
<dbReference type="Pfam" id="PF05641">
    <property type="entry name" value="Agenet"/>
    <property type="match status" value="1"/>
</dbReference>
<evidence type="ECO:0000259" key="2">
    <source>
        <dbReference type="SMART" id="SM00743"/>
    </source>
</evidence>
<dbReference type="PANTHER" id="PTHR31917">
    <property type="entry name" value="AGENET DOMAIN-CONTAINING PROTEIN-RELATED"/>
    <property type="match status" value="1"/>
</dbReference>
<dbReference type="InterPro" id="IPR054292">
    <property type="entry name" value="DUF7028"/>
</dbReference>
<evidence type="ECO:0000256" key="1">
    <source>
        <dbReference type="SAM" id="MobiDB-lite"/>
    </source>
</evidence>